<protein>
    <submittedName>
        <fullName evidence="2">Uncharacterized protein</fullName>
    </submittedName>
</protein>
<feature type="compositionally biased region" description="Basic residues" evidence="1">
    <location>
        <begin position="337"/>
        <end position="351"/>
    </location>
</feature>
<sequence length="467" mass="50816">MTEYTISSEAIKEYMSARERTAYWVQLQTNPTSGDQLLHPSAPPSILTDSDAPSYGPSGSDAGSSHSLPPRMVLRYDDGRPDVPIPHPSQQAESSSQSHSKRNGTQSPRSQDRHSPHQSRHSSSQGRSRAGSSQSPSVPQPPPTPQRQPQQQQQPRYEQTLSYVTVPVESIERPRSPESIVILPSRESGDSSQRSPINSVPINSRSMGNSHAPSSATSHAESRRPATSPGPNRHGDSEASSQRPRRQYNRPPQTPPPSGRHRPTPPSESTQTTSQSSKSRHRAPSNLPSEHSRYGSHRSGAHSSQQSPSTIFEEEGERNRSASRGRGGGRGDDGRGGSRRGSSKGHGRYRGRSPTPSLDSDDDARSDASAGTYYVLPTPGQKVQIIVPNSGSVYTATSTTKSAHSPQSSQMGGPKKPFFQRIFHTIPKLSSYGSSDSGRFGSRRLQRRHTIGEPDNPQKSENNEKRT</sequence>
<reference evidence="2" key="1">
    <citation type="submission" date="2022-07" db="EMBL/GenBank/DDBJ databases">
        <title>Genome Sequence of Physisporinus lineatus.</title>
        <authorList>
            <person name="Buettner E."/>
        </authorList>
    </citation>
    <scope>NUCLEOTIDE SEQUENCE</scope>
    <source>
        <strain evidence="2">VT162</strain>
    </source>
</reference>
<feature type="compositionally biased region" description="Low complexity" evidence="1">
    <location>
        <begin position="430"/>
        <end position="440"/>
    </location>
</feature>
<name>A0AAD5VG95_9APHY</name>
<feature type="compositionally biased region" description="Polar residues" evidence="1">
    <location>
        <begin position="301"/>
        <end position="310"/>
    </location>
</feature>
<evidence type="ECO:0000313" key="2">
    <source>
        <dbReference type="EMBL" id="KAJ3491579.1"/>
    </source>
</evidence>
<proteinExistence type="predicted"/>
<dbReference type="EMBL" id="JANAWD010000010">
    <property type="protein sequence ID" value="KAJ3491579.1"/>
    <property type="molecule type" value="Genomic_DNA"/>
</dbReference>
<organism evidence="2 3">
    <name type="scientific">Meripilus lineatus</name>
    <dbReference type="NCBI Taxonomy" id="2056292"/>
    <lineage>
        <taxon>Eukaryota</taxon>
        <taxon>Fungi</taxon>
        <taxon>Dikarya</taxon>
        <taxon>Basidiomycota</taxon>
        <taxon>Agaricomycotina</taxon>
        <taxon>Agaricomycetes</taxon>
        <taxon>Polyporales</taxon>
        <taxon>Meripilaceae</taxon>
        <taxon>Meripilus</taxon>
    </lineage>
</organism>
<keyword evidence="3" id="KW-1185">Reference proteome</keyword>
<feature type="compositionally biased region" description="Polar residues" evidence="1">
    <location>
        <begin position="395"/>
        <end position="411"/>
    </location>
</feature>
<feature type="region of interest" description="Disordered" evidence="1">
    <location>
        <begin position="31"/>
        <end position="382"/>
    </location>
</feature>
<feature type="compositionally biased region" description="Low complexity" evidence="1">
    <location>
        <begin position="267"/>
        <end position="277"/>
    </location>
</feature>
<feature type="compositionally biased region" description="Polar residues" evidence="1">
    <location>
        <begin position="190"/>
        <end position="219"/>
    </location>
</feature>
<feature type="compositionally biased region" description="Low complexity" evidence="1">
    <location>
        <begin position="89"/>
        <end position="98"/>
    </location>
</feature>
<feature type="compositionally biased region" description="Basic and acidic residues" evidence="1">
    <location>
        <begin position="450"/>
        <end position="467"/>
    </location>
</feature>
<evidence type="ECO:0000256" key="1">
    <source>
        <dbReference type="SAM" id="MobiDB-lite"/>
    </source>
</evidence>
<feature type="compositionally biased region" description="Low complexity" evidence="1">
    <location>
        <begin position="121"/>
        <end position="137"/>
    </location>
</feature>
<feature type="region of interest" description="Disordered" evidence="1">
    <location>
        <begin position="395"/>
        <end position="467"/>
    </location>
</feature>
<accession>A0AAD5VG95</accession>
<evidence type="ECO:0000313" key="3">
    <source>
        <dbReference type="Proteomes" id="UP001212997"/>
    </source>
</evidence>
<dbReference type="Proteomes" id="UP001212997">
    <property type="component" value="Unassembled WGS sequence"/>
</dbReference>
<comment type="caution">
    <text evidence="2">The sequence shown here is derived from an EMBL/GenBank/DDBJ whole genome shotgun (WGS) entry which is preliminary data.</text>
</comment>
<gene>
    <name evidence="2" type="ORF">NLI96_g601</name>
</gene>
<dbReference type="AlphaFoldDB" id="A0AAD5VG95"/>